<comment type="similarity">
    <text evidence="1">Belongs to the FAM228 family.</text>
</comment>
<dbReference type="Proteomes" id="UP000694410">
    <property type="component" value="Unplaced"/>
</dbReference>
<reference evidence="3" key="2">
    <citation type="submission" date="2025-09" db="UniProtKB">
        <authorList>
            <consortium name="Ensembl"/>
        </authorList>
    </citation>
    <scope>IDENTIFICATION</scope>
</reference>
<dbReference type="Ensembl" id="ENSCCET00000001857.1">
    <property type="protein sequence ID" value="ENSCCEP00000001014.1"/>
    <property type="gene ID" value="ENSCCEG00000001261.1"/>
</dbReference>
<keyword evidence="4" id="KW-1185">Reference proteome</keyword>
<organism evidence="3 4">
    <name type="scientific">Cyanistes caeruleus</name>
    <name type="common">Eurasian blue tit</name>
    <name type="synonym">Parus caeruleus</name>
    <dbReference type="NCBI Taxonomy" id="156563"/>
    <lineage>
        <taxon>Eukaryota</taxon>
        <taxon>Metazoa</taxon>
        <taxon>Chordata</taxon>
        <taxon>Craniata</taxon>
        <taxon>Vertebrata</taxon>
        <taxon>Euteleostomi</taxon>
        <taxon>Archelosauria</taxon>
        <taxon>Archosauria</taxon>
        <taxon>Dinosauria</taxon>
        <taxon>Saurischia</taxon>
        <taxon>Theropoda</taxon>
        <taxon>Coelurosauria</taxon>
        <taxon>Aves</taxon>
        <taxon>Neognathae</taxon>
        <taxon>Neoaves</taxon>
        <taxon>Telluraves</taxon>
        <taxon>Australaves</taxon>
        <taxon>Passeriformes</taxon>
        <taxon>Paridae</taxon>
        <taxon>Cyanistes</taxon>
    </lineage>
</organism>
<protein>
    <submittedName>
        <fullName evidence="3">Family with sequence similarity 228 member B</fullName>
    </submittedName>
</protein>
<sequence length="168" mass="20110">MLKLLKGQAGKQVVGSGEREEQKKEGLGNRCLGAVSNQVSQAANPHLWNLYCHRPIVYMVFIFHFLLKEVDRYLRHCDFLDLRKTELLYKKYLEDVSEPFMQKMKDQMHSQSEEEVQKRRREQFSQYLNYCAKKGYVFLDHYDPAEYDPFFQKTCRDCWKDESHQLAQ</sequence>
<reference evidence="3" key="1">
    <citation type="submission" date="2025-08" db="UniProtKB">
        <authorList>
            <consortium name="Ensembl"/>
        </authorList>
    </citation>
    <scope>IDENTIFICATION</scope>
</reference>
<feature type="region of interest" description="Disordered" evidence="2">
    <location>
        <begin position="1"/>
        <end position="21"/>
    </location>
</feature>
<evidence type="ECO:0000256" key="2">
    <source>
        <dbReference type="SAM" id="MobiDB-lite"/>
    </source>
</evidence>
<dbReference type="AlphaFoldDB" id="A0A8C0Z7Y3"/>
<name>A0A8C0Z7Y3_CYACU</name>
<dbReference type="InterPro" id="IPR040046">
    <property type="entry name" value="FAM228"/>
</dbReference>
<accession>A0A8C0Z7Y3</accession>
<evidence type="ECO:0000256" key="1">
    <source>
        <dbReference type="ARBA" id="ARBA00007753"/>
    </source>
</evidence>
<dbReference type="PANTHER" id="PTHR28584">
    <property type="entry name" value="FAMILY WITH SEQUENCE SIMILARITY 228 MEMBER A"/>
    <property type="match status" value="1"/>
</dbReference>
<dbReference type="PANTHER" id="PTHR28584:SF1">
    <property type="entry name" value="PROTEIN FAM228B"/>
    <property type="match status" value="1"/>
</dbReference>
<evidence type="ECO:0000313" key="4">
    <source>
        <dbReference type="Proteomes" id="UP000694410"/>
    </source>
</evidence>
<evidence type="ECO:0000313" key="3">
    <source>
        <dbReference type="Ensembl" id="ENSCCEP00000001014.1"/>
    </source>
</evidence>
<proteinExistence type="inferred from homology"/>
<gene>
    <name evidence="3" type="primary">FAM228B</name>
</gene>